<dbReference type="InterPro" id="IPR022898">
    <property type="entry name" value="RNase_HII"/>
</dbReference>
<feature type="binding site" evidence="12">
    <location>
        <position position="123"/>
    </location>
    <ligand>
        <name>a divalent metal cation</name>
        <dbReference type="ChEBI" id="CHEBI:60240"/>
    </ligand>
</feature>
<gene>
    <name evidence="15" type="ORF">AUMI_13410</name>
</gene>
<dbReference type="PANTHER" id="PTHR10954">
    <property type="entry name" value="RIBONUCLEASE H2 SUBUNIT A"/>
    <property type="match status" value="1"/>
</dbReference>
<comment type="cofactor">
    <cofactor evidence="2">
        <name>Mg(2+)</name>
        <dbReference type="ChEBI" id="CHEBI:18420"/>
    </cofactor>
</comment>
<evidence type="ECO:0000256" key="12">
    <source>
        <dbReference type="PROSITE-ProRule" id="PRU01319"/>
    </source>
</evidence>
<evidence type="ECO:0000256" key="4">
    <source>
        <dbReference type="ARBA" id="ARBA00004496"/>
    </source>
</evidence>
<evidence type="ECO:0000256" key="13">
    <source>
        <dbReference type="RuleBase" id="RU003515"/>
    </source>
</evidence>
<dbReference type="EMBL" id="AP017457">
    <property type="protein sequence ID" value="BAU98883.1"/>
    <property type="molecule type" value="Genomic_DNA"/>
</dbReference>
<dbReference type="InterPro" id="IPR012337">
    <property type="entry name" value="RNaseH-like_sf"/>
</dbReference>
<dbReference type="GO" id="GO:0005737">
    <property type="term" value="C:cytoplasm"/>
    <property type="evidence" value="ECO:0007669"/>
    <property type="project" value="UniProtKB-SubCell"/>
</dbReference>
<dbReference type="Proteomes" id="UP000243847">
    <property type="component" value="Chromosome sequence1"/>
</dbReference>
<evidence type="ECO:0000256" key="3">
    <source>
        <dbReference type="ARBA" id="ARBA00004065"/>
    </source>
</evidence>
<keyword evidence="11" id="KW-0464">Manganese</keyword>
<comment type="cofactor">
    <cofactor evidence="12">
        <name>Mn(2+)</name>
        <dbReference type="ChEBI" id="CHEBI:29035"/>
    </cofactor>
    <cofactor evidence="12">
        <name>Mg(2+)</name>
        <dbReference type="ChEBI" id="CHEBI:18420"/>
    </cofactor>
    <text evidence="12">Manganese or magnesium. Binds 1 divalent metal ion per monomer in the absence of substrate. May bind a second metal ion after substrate binding.</text>
</comment>
<dbReference type="Gene3D" id="3.30.420.10">
    <property type="entry name" value="Ribonuclease H-like superfamily/Ribonuclease H"/>
    <property type="match status" value="1"/>
</dbReference>
<dbReference type="KEGG" id="amin:AUMI_13410"/>
<dbReference type="GO" id="GO:0003723">
    <property type="term" value="F:RNA binding"/>
    <property type="evidence" value="ECO:0007669"/>
    <property type="project" value="UniProtKB-UniRule"/>
</dbReference>
<evidence type="ECO:0000313" key="15">
    <source>
        <dbReference type="EMBL" id="BAU98883.1"/>
    </source>
</evidence>
<dbReference type="InterPro" id="IPR001352">
    <property type="entry name" value="RNase_HII/HIII"/>
</dbReference>
<dbReference type="PROSITE" id="PS51975">
    <property type="entry name" value="RNASE_H_2"/>
    <property type="match status" value="1"/>
</dbReference>
<dbReference type="RefSeq" id="WP_096380640.1">
    <property type="nucleotide sequence ID" value="NZ_AP017457.1"/>
</dbReference>
<feature type="binding site" evidence="12">
    <location>
        <position position="26"/>
    </location>
    <ligand>
        <name>a divalent metal cation</name>
        <dbReference type="ChEBI" id="CHEBI:60240"/>
    </ligand>
</feature>
<name>A0A173LVK7_9MICO</name>
<feature type="binding site" evidence="12">
    <location>
        <position position="25"/>
    </location>
    <ligand>
        <name>a divalent metal cation</name>
        <dbReference type="ChEBI" id="CHEBI:60240"/>
    </ligand>
</feature>
<dbReference type="EC" id="3.1.26.4" evidence="13"/>
<evidence type="ECO:0000313" key="16">
    <source>
        <dbReference type="Proteomes" id="UP000243847"/>
    </source>
</evidence>
<organism evidence="15 16">
    <name type="scientific">Aurantimicrobium minutum</name>
    <dbReference type="NCBI Taxonomy" id="708131"/>
    <lineage>
        <taxon>Bacteria</taxon>
        <taxon>Bacillati</taxon>
        <taxon>Actinomycetota</taxon>
        <taxon>Actinomycetes</taxon>
        <taxon>Micrococcales</taxon>
        <taxon>Microbacteriaceae</taxon>
        <taxon>Aurantimicrobium</taxon>
    </lineage>
</organism>
<comment type="catalytic activity">
    <reaction evidence="1 12 13">
        <text>Endonucleolytic cleavage to 5'-phosphomonoester.</text>
        <dbReference type="EC" id="3.1.26.4"/>
    </reaction>
</comment>
<dbReference type="CDD" id="cd07182">
    <property type="entry name" value="RNase_HII_bacteria_HII_like"/>
    <property type="match status" value="1"/>
</dbReference>
<feature type="domain" description="RNase H type-2" evidence="14">
    <location>
        <begin position="19"/>
        <end position="209"/>
    </location>
</feature>
<comment type="function">
    <text evidence="3 13">Endonuclease that specifically degrades the RNA of RNA-DNA hybrids.</text>
</comment>
<dbReference type="PANTHER" id="PTHR10954:SF18">
    <property type="entry name" value="RIBONUCLEASE HII"/>
    <property type="match status" value="1"/>
</dbReference>
<evidence type="ECO:0000259" key="14">
    <source>
        <dbReference type="PROSITE" id="PS51975"/>
    </source>
</evidence>
<sequence>MPAEPSLQVETEMFASGAKLIIGIDEVGRGAMAGPVMVGVCAISPSVTEFPTGLRDSKLVSEKKRTALFPEVQAWAPTAVGEASALEIDEMGITACLGLAAKRALALLHHGGVSVGEATVLLDGSHDWLNPALSSKLSVVTRVKADQDCAVVSAASIVAKVTRDELMLSLDREHPEYGWASNKGYGAALHMQAIKTSGLTPYHRANWVK</sequence>
<reference evidence="15 16" key="1">
    <citation type="journal article" date="2016" name="Genome Announc.">
        <title>Complete Genome Sequence of Aurantimicrobium minutum Type Strain KNCT, a Planktonic Ultramicrobacterium Isolated from River Water.</title>
        <authorList>
            <person name="Nakai R."/>
            <person name="Fujisawa T."/>
            <person name="Nakamura Y."/>
            <person name="Nishide H."/>
            <person name="Uchiyama I."/>
            <person name="Baba T."/>
            <person name="Toyoda A."/>
            <person name="Fujiyama A."/>
            <person name="Naganuma T."/>
            <person name="Niki H."/>
        </authorList>
    </citation>
    <scope>NUCLEOTIDE SEQUENCE [LARGE SCALE GENOMIC DNA]</scope>
    <source>
        <strain evidence="15 16">KNC</strain>
    </source>
</reference>
<evidence type="ECO:0000256" key="8">
    <source>
        <dbReference type="ARBA" id="ARBA00022723"/>
    </source>
</evidence>
<keyword evidence="9 12" id="KW-0255">Endonuclease</keyword>
<keyword evidence="8 12" id="KW-0479">Metal-binding</keyword>
<accession>A0A173LVK7</accession>
<evidence type="ECO:0000256" key="5">
    <source>
        <dbReference type="ARBA" id="ARBA00007383"/>
    </source>
</evidence>
<dbReference type="GO" id="GO:0004523">
    <property type="term" value="F:RNA-DNA hybrid ribonuclease activity"/>
    <property type="evidence" value="ECO:0007669"/>
    <property type="project" value="UniProtKB-UniRule"/>
</dbReference>
<dbReference type="GO" id="GO:0046872">
    <property type="term" value="F:metal ion binding"/>
    <property type="evidence" value="ECO:0007669"/>
    <property type="project" value="UniProtKB-KW"/>
</dbReference>
<dbReference type="GeneID" id="80451528"/>
<evidence type="ECO:0000256" key="9">
    <source>
        <dbReference type="ARBA" id="ARBA00022759"/>
    </source>
</evidence>
<dbReference type="NCBIfam" id="NF000595">
    <property type="entry name" value="PRK00015.1-3"/>
    <property type="match status" value="1"/>
</dbReference>
<dbReference type="AlphaFoldDB" id="A0A173LVK7"/>
<dbReference type="GO" id="GO:0043137">
    <property type="term" value="P:DNA replication, removal of RNA primer"/>
    <property type="evidence" value="ECO:0007669"/>
    <property type="project" value="TreeGrafter"/>
</dbReference>
<protein>
    <recommendedName>
        <fullName evidence="13">Ribonuclease</fullName>
        <ecNumber evidence="13">3.1.26.4</ecNumber>
    </recommendedName>
</protein>
<comment type="subcellular location">
    <subcellularLocation>
        <location evidence="4">Cytoplasm</location>
    </subcellularLocation>
</comment>
<keyword evidence="7 12" id="KW-0540">Nuclease</keyword>
<proteinExistence type="inferred from homology"/>
<dbReference type="GO" id="GO:0032299">
    <property type="term" value="C:ribonuclease H2 complex"/>
    <property type="evidence" value="ECO:0007669"/>
    <property type="project" value="TreeGrafter"/>
</dbReference>
<dbReference type="Pfam" id="PF01351">
    <property type="entry name" value="RNase_HII"/>
    <property type="match status" value="1"/>
</dbReference>
<keyword evidence="10 12" id="KW-0378">Hydrolase</keyword>
<comment type="similarity">
    <text evidence="5 13">Belongs to the RNase HII family.</text>
</comment>
<evidence type="ECO:0000256" key="7">
    <source>
        <dbReference type="ARBA" id="ARBA00022722"/>
    </source>
</evidence>
<keyword evidence="6" id="KW-0963">Cytoplasm</keyword>
<dbReference type="OrthoDB" id="9803420at2"/>
<dbReference type="GO" id="GO:0006298">
    <property type="term" value="P:mismatch repair"/>
    <property type="evidence" value="ECO:0007669"/>
    <property type="project" value="TreeGrafter"/>
</dbReference>
<evidence type="ECO:0000256" key="10">
    <source>
        <dbReference type="ARBA" id="ARBA00022801"/>
    </source>
</evidence>
<evidence type="ECO:0000256" key="2">
    <source>
        <dbReference type="ARBA" id="ARBA00001946"/>
    </source>
</evidence>
<evidence type="ECO:0000256" key="1">
    <source>
        <dbReference type="ARBA" id="ARBA00000077"/>
    </source>
</evidence>
<evidence type="ECO:0000256" key="11">
    <source>
        <dbReference type="ARBA" id="ARBA00023211"/>
    </source>
</evidence>
<dbReference type="InterPro" id="IPR024567">
    <property type="entry name" value="RNase_HII/HIII_dom"/>
</dbReference>
<dbReference type="SUPFAM" id="SSF53098">
    <property type="entry name" value="Ribonuclease H-like"/>
    <property type="match status" value="1"/>
</dbReference>
<dbReference type="InterPro" id="IPR036397">
    <property type="entry name" value="RNaseH_sf"/>
</dbReference>
<evidence type="ECO:0000256" key="6">
    <source>
        <dbReference type="ARBA" id="ARBA00022490"/>
    </source>
</evidence>